<protein>
    <submittedName>
        <fullName evidence="2 3">Uncharacterized protein</fullName>
    </submittedName>
</protein>
<dbReference type="EMBL" id="GL876974">
    <property type="protein sequence ID" value="KLU90367.1"/>
    <property type="molecule type" value="Genomic_DNA"/>
</dbReference>
<name>A0A0C4E9N3_MAGP6</name>
<dbReference type="EnsemblFungi" id="MAPG_09329T0">
    <property type="protein sequence ID" value="MAPG_09329T0"/>
    <property type="gene ID" value="MAPG_09329"/>
</dbReference>
<reference evidence="4" key="2">
    <citation type="submission" date="2010-05" db="EMBL/GenBank/DDBJ databases">
        <title>The genome sequence of Magnaporthe poae strain ATCC 64411.</title>
        <authorList>
            <person name="Ma L.-J."/>
            <person name="Dead R."/>
            <person name="Young S."/>
            <person name="Zeng Q."/>
            <person name="Koehrsen M."/>
            <person name="Alvarado L."/>
            <person name="Berlin A."/>
            <person name="Chapman S.B."/>
            <person name="Chen Z."/>
            <person name="Freedman E."/>
            <person name="Gellesch M."/>
            <person name="Goldberg J."/>
            <person name="Griggs A."/>
            <person name="Gujja S."/>
            <person name="Heilman E.R."/>
            <person name="Heiman D."/>
            <person name="Hepburn T."/>
            <person name="Howarth C."/>
            <person name="Jen D."/>
            <person name="Larson L."/>
            <person name="Mehta T."/>
            <person name="Neiman D."/>
            <person name="Pearson M."/>
            <person name="Roberts A."/>
            <person name="Saif S."/>
            <person name="Shea T."/>
            <person name="Shenoy N."/>
            <person name="Sisk P."/>
            <person name="Stolte C."/>
            <person name="Sykes S."/>
            <person name="Walk T."/>
            <person name="White J."/>
            <person name="Yandava C."/>
            <person name="Haas B."/>
            <person name="Nusbaum C."/>
            <person name="Birren B."/>
        </authorList>
    </citation>
    <scope>NUCLEOTIDE SEQUENCE [LARGE SCALE GENOMIC DNA]</scope>
    <source>
        <strain evidence="4">ATCC 64411 / 73-15</strain>
    </source>
</reference>
<evidence type="ECO:0000313" key="4">
    <source>
        <dbReference type="Proteomes" id="UP000011715"/>
    </source>
</evidence>
<dbReference type="EMBL" id="ADBL01002284">
    <property type="status" value="NOT_ANNOTATED_CDS"/>
    <property type="molecule type" value="Genomic_DNA"/>
</dbReference>
<evidence type="ECO:0000313" key="3">
    <source>
        <dbReference type="EnsemblFungi" id="MAPG_09329T0"/>
    </source>
</evidence>
<proteinExistence type="predicted"/>
<evidence type="ECO:0000256" key="1">
    <source>
        <dbReference type="SAM" id="MobiDB-lite"/>
    </source>
</evidence>
<accession>A0A0C4E9N3</accession>
<feature type="region of interest" description="Disordered" evidence="1">
    <location>
        <begin position="44"/>
        <end position="80"/>
    </location>
</feature>
<sequence length="80" mass="8483">MCNEEKDKTIFDNDRPIAIGTVTAPQRHLFVDINPCASALSLSLGGSRAVGHGPEPSRGQSSTSEKATRAPHGRMLRAPA</sequence>
<dbReference type="Proteomes" id="UP000011715">
    <property type="component" value="Unassembled WGS sequence"/>
</dbReference>
<dbReference type="AlphaFoldDB" id="A0A0C4E9N3"/>
<reference evidence="3" key="5">
    <citation type="submission" date="2015-06" db="UniProtKB">
        <authorList>
            <consortium name="EnsemblFungi"/>
        </authorList>
    </citation>
    <scope>IDENTIFICATION</scope>
    <source>
        <strain evidence="3">ATCC 64411</strain>
    </source>
</reference>
<feature type="compositionally biased region" description="Basic residues" evidence="1">
    <location>
        <begin position="69"/>
        <end position="80"/>
    </location>
</feature>
<reference evidence="2" key="1">
    <citation type="submission" date="2010-05" db="EMBL/GenBank/DDBJ databases">
        <title>The Genome Sequence of Magnaporthe poae strain ATCC 64411.</title>
        <authorList>
            <consortium name="The Broad Institute Genome Sequencing Platform"/>
            <consortium name="Broad Institute Genome Sequencing Center for Infectious Disease"/>
            <person name="Ma L.-J."/>
            <person name="Dead R."/>
            <person name="Young S."/>
            <person name="Zeng Q."/>
            <person name="Koehrsen M."/>
            <person name="Alvarado L."/>
            <person name="Berlin A."/>
            <person name="Chapman S.B."/>
            <person name="Chen Z."/>
            <person name="Freedman E."/>
            <person name="Gellesch M."/>
            <person name="Goldberg J."/>
            <person name="Griggs A."/>
            <person name="Gujja S."/>
            <person name="Heilman E.R."/>
            <person name="Heiman D."/>
            <person name="Hepburn T."/>
            <person name="Howarth C."/>
            <person name="Jen D."/>
            <person name="Larson L."/>
            <person name="Mehta T."/>
            <person name="Neiman D."/>
            <person name="Pearson M."/>
            <person name="Roberts A."/>
            <person name="Saif S."/>
            <person name="Shea T."/>
            <person name="Shenoy N."/>
            <person name="Sisk P."/>
            <person name="Stolte C."/>
            <person name="Sykes S."/>
            <person name="Walk T."/>
            <person name="White J."/>
            <person name="Yandava C."/>
            <person name="Haas B."/>
            <person name="Nusbaum C."/>
            <person name="Birren B."/>
        </authorList>
    </citation>
    <scope>NUCLEOTIDE SEQUENCE</scope>
    <source>
        <strain evidence="2">ATCC 64411</strain>
    </source>
</reference>
<evidence type="ECO:0000313" key="2">
    <source>
        <dbReference type="EMBL" id="KLU90367.1"/>
    </source>
</evidence>
<reference evidence="2" key="3">
    <citation type="submission" date="2011-03" db="EMBL/GenBank/DDBJ databases">
        <title>Annotation of Magnaporthe poae ATCC 64411.</title>
        <authorList>
            <person name="Ma L.-J."/>
            <person name="Dead R."/>
            <person name="Young S.K."/>
            <person name="Zeng Q."/>
            <person name="Gargeya S."/>
            <person name="Fitzgerald M."/>
            <person name="Haas B."/>
            <person name="Abouelleil A."/>
            <person name="Alvarado L."/>
            <person name="Arachchi H.M."/>
            <person name="Berlin A."/>
            <person name="Brown A."/>
            <person name="Chapman S.B."/>
            <person name="Chen Z."/>
            <person name="Dunbar C."/>
            <person name="Freedman E."/>
            <person name="Gearin G."/>
            <person name="Gellesch M."/>
            <person name="Goldberg J."/>
            <person name="Griggs A."/>
            <person name="Gujja S."/>
            <person name="Heiman D."/>
            <person name="Howarth C."/>
            <person name="Larson L."/>
            <person name="Lui A."/>
            <person name="MacDonald P.J.P."/>
            <person name="Mehta T."/>
            <person name="Montmayeur A."/>
            <person name="Murphy C."/>
            <person name="Neiman D."/>
            <person name="Pearson M."/>
            <person name="Priest M."/>
            <person name="Roberts A."/>
            <person name="Saif S."/>
            <person name="Shea T."/>
            <person name="Shenoy N."/>
            <person name="Sisk P."/>
            <person name="Stolte C."/>
            <person name="Sykes S."/>
            <person name="Yandava C."/>
            <person name="Wortman J."/>
            <person name="Nusbaum C."/>
            <person name="Birren B."/>
        </authorList>
    </citation>
    <scope>NUCLEOTIDE SEQUENCE</scope>
    <source>
        <strain evidence="2">ATCC 64411</strain>
    </source>
</reference>
<organism evidence="3 4">
    <name type="scientific">Magnaporthiopsis poae (strain ATCC 64411 / 73-15)</name>
    <name type="common">Kentucky bluegrass fungus</name>
    <name type="synonym">Magnaporthe poae</name>
    <dbReference type="NCBI Taxonomy" id="644358"/>
    <lineage>
        <taxon>Eukaryota</taxon>
        <taxon>Fungi</taxon>
        <taxon>Dikarya</taxon>
        <taxon>Ascomycota</taxon>
        <taxon>Pezizomycotina</taxon>
        <taxon>Sordariomycetes</taxon>
        <taxon>Sordariomycetidae</taxon>
        <taxon>Magnaporthales</taxon>
        <taxon>Magnaporthaceae</taxon>
        <taxon>Magnaporthiopsis</taxon>
    </lineage>
</organism>
<dbReference type="VEuPathDB" id="FungiDB:MAPG_09329"/>
<reference evidence="3" key="4">
    <citation type="journal article" date="2015" name="G3 (Bethesda)">
        <title>Genome sequences of three phytopathogenic species of the Magnaporthaceae family of fungi.</title>
        <authorList>
            <person name="Okagaki L.H."/>
            <person name="Nunes C.C."/>
            <person name="Sailsbery J."/>
            <person name="Clay B."/>
            <person name="Brown D."/>
            <person name="John T."/>
            <person name="Oh Y."/>
            <person name="Young N."/>
            <person name="Fitzgerald M."/>
            <person name="Haas B.J."/>
            <person name="Zeng Q."/>
            <person name="Young S."/>
            <person name="Adiconis X."/>
            <person name="Fan L."/>
            <person name="Levin J.Z."/>
            <person name="Mitchell T.K."/>
            <person name="Okubara P.A."/>
            <person name="Farman M.L."/>
            <person name="Kohn L.M."/>
            <person name="Birren B."/>
            <person name="Ma L.-J."/>
            <person name="Dean R.A."/>
        </authorList>
    </citation>
    <scope>NUCLEOTIDE SEQUENCE</scope>
    <source>
        <strain evidence="3">ATCC 64411 / 73-15</strain>
    </source>
</reference>
<keyword evidence="4" id="KW-1185">Reference proteome</keyword>
<gene>
    <name evidence="2" type="ORF">MAPG_09329</name>
</gene>